<dbReference type="NCBIfam" id="TIGR01027">
    <property type="entry name" value="proB"/>
    <property type="match status" value="1"/>
</dbReference>
<keyword evidence="1 8" id="KW-0963">Cytoplasm</keyword>
<keyword evidence="3 8" id="KW-0641">Proline biosynthesis</keyword>
<dbReference type="CDD" id="cd04242">
    <property type="entry name" value="AAK_G5K_ProB"/>
    <property type="match status" value="1"/>
</dbReference>
<organism evidence="10 11">
    <name type="scientific">Anaerotignum lactatifermentans</name>
    <dbReference type="NCBI Taxonomy" id="160404"/>
    <lineage>
        <taxon>Bacteria</taxon>
        <taxon>Bacillati</taxon>
        <taxon>Bacillota</taxon>
        <taxon>Clostridia</taxon>
        <taxon>Lachnospirales</taxon>
        <taxon>Anaerotignaceae</taxon>
        <taxon>Anaerotignum</taxon>
    </lineage>
</organism>
<name>A0ABS2G6M0_9FIRM</name>
<dbReference type="InterPro" id="IPR001057">
    <property type="entry name" value="Glu/AcGlu_kinase"/>
</dbReference>
<evidence type="ECO:0000256" key="8">
    <source>
        <dbReference type="HAMAP-Rule" id="MF_00456"/>
    </source>
</evidence>
<keyword evidence="4 8" id="KW-0808">Transferase</keyword>
<dbReference type="PIRSF" id="PIRSF000729">
    <property type="entry name" value="GK"/>
    <property type="match status" value="1"/>
</dbReference>
<evidence type="ECO:0000313" key="10">
    <source>
        <dbReference type="EMBL" id="MBM6877106.1"/>
    </source>
</evidence>
<dbReference type="PRINTS" id="PR00474">
    <property type="entry name" value="GLU5KINASE"/>
</dbReference>
<dbReference type="InterPro" id="IPR001048">
    <property type="entry name" value="Asp/Glu/Uridylate_kinase"/>
</dbReference>
<dbReference type="Proteomes" id="UP000729290">
    <property type="component" value="Unassembled WGS sequence"/>
</dbReference>
<dbReference type="PANTHER" id="PTHR43654">
    <property type="entry name" value="GLUTAMATE 5-KINASE"/>
    <property type="match status" value="1"/>
</dbReference>
<keyword evidence="7 8" id="KW-0067">ATP-binding</keyword>
<feature type="binding site" evidence="8">
    <location>
        <position position="14"/>
    </location>
    <ligand>
        <name>ATP</name>
        <dbReference type="ChEBI" id="CHEBI:30616"/>
    </ligand>
</feature>
<dbReference type="EC" id="2.7.2.11" evidence="8"/>
<keyword evidence="2 8" id="KW-0028">Amino-acid biosynthesis</keyword>
<dbReference type="InterPro" id="IPR041739">
    <property type="entry name" value="G5K_ProB"/>
</dbReference>
<evidence type="ECO:0000256" key="5">
    <source>
        <dbReference type="ARBA" id="ARBA00022741"/>
    </source>
</evidence>
<comment type="similarity">
    <text evidence="8">Belongs to the glutamate 5-kinase family.</text>
</comment>
<dbReference type="Gene3D" id="3.40.1160.10">
    <property type="entry name" value="Acetylglutamate kinase-like"/>
    <property type="match status" value="1"/>
</dbReference>
<keyword evidence="5 8" id="KW-0547">Nucleotide-binding</keyword>
<comment type="function">
    <text evidence="8">Catalyzes the transfer of a phosphate group to glutamate to form L-glutamate 5-phosphate.</text>
</comment>
<dbReference type="InterPro" id="IPR005715">
    <property type="entry name" value="Glu_5kinase/COase_Synthase"/>
</dbReference>
<evidence type="ECO:0000256" key="1">
    <source>
        <dbReference type="ARBA" id="ARBA00022490"/>
    </source>
</evidence>
<reference evidence="10 11" key="1">
    <citation type="journal article" date="2021" name="Sci. Rep.">
        <title>The distribution of antibiotic resistance genes in chicken gut microbiota commensals.</title>
        <authorList>
            <person name="Juricova H."/>
            <person name="Matiasovicova J."/>
            <person name="Kubasova T."/>
            <person name="Cejkova D."/>
            <person name="Rychlik I."/>
        </authorList>
    </citation>
    <scope>NUCLEOTIDE SEQUENCE [LARGE SCALE GENOMIC DNA]</scope>
    <source>
        <strain evidence="10 11">An431b</strain>
    </source>
</reference>
<sequence length="268" mass="29828">MRETLCRCRRIVVKVGTATITYPNGRLNLKRIEELAWVLTDLRNRGIDVALVTSGAIGVGAVRMSLAERPTEMRKKQAAAAVGQAMLMQIYHNFFDRYNQTVAQILLTKEEMGTEERYQNTHNTFETLFEMGIIPIVNANDTISTYEIEISDNDRLSAMVAEVTQADLLVLLTDIDALYDKNPREHEDAKRISYVERVTEEIEKMASGKGSAFSVGGMQTKLEAAKICEKAGVSMAIAHGQDPTVIHRILAGEDVGTCFGKGIEEKER</sequence>
<comment type="subcellular location">
    <subcellularLocation>
        <location evidence="8">Cytoplasm</location>
    </subcellularLocation>
</comment>
<evidence type="ECO:0000256" key="7">
    <source>
        <dbReference type="ARBA" id="ARBA00022840"/>
    </source>
</evidence>
<feature type="binding site" evidence="8">
    <location>
        <position position="153"/>
    </location>
    <ligand>
        <name>substrate</name>
    </ligand>
</feature>
<evidence type="ECO:0000256" key="3">
    <source>
        <dbReference type="ARBA" id="ARBA00022650"/>
    </source>
</evidence>
<dbReference type="InterPro" id="IPR019797">
    <property type="entry name" value="Glutamate_5-kinase_CS"/>
</dbReference>
<keyword evidence="11" id="KW-1185">Reference proteome</keyword>
<dbReference type="RefSeq" id="WP_205133022.1">
    <property type="nucleotide sequence ID" value="NZ_JACSNT010000003.1"/>
</dbReference>
<protein>
    <recommendedName>
        <fullName evidence="8">Glutamate 5-kinase</fullName>
        <ecNumber evidence="8">2.7.2.11</ecNumber>
    </recommendedName>
    <alternativeName>
        <fullName evidence="8">Gamma-glutamyl kinase</fullName>
        <shortName evidence="8">GK</shortName>
    </alternativeName>
</protein>
<comment type="pathway">
    <text evidence="8">Amino-acid biosynthesis; L-proline biosynthesis; L-glutamate 5-semialdehyde from L-glutamate: step 1/2.</text>
</comment>
<accession>A0ABS2G6M0</accession>
<dbReference type="InterPro" id="IPR036393">
    <property type="entry name" value="AceGlu_kinase-like_sf"/>
</dbReference>
<comment type="caution">
    <text evidence="10">The sequence shown here is derived from an EMBL/GenBank/DDBJ whole genome shotgun (WGS) entry which is preliminary data.</text>
</comment>
<dbReference type="GO" id="GO:0004349">
    <property type="term" value="F:glutamate 5-kinase activity"/>
    <property type="evidence" value="ECO:0007669"/>
    <property type="project" value="UniProtKB-EC"/>
</dbReference>
<evidence type="ECO:0000313" key="11">
    <source>
        <dbReference type="Proteomes" id="UP000729290"/>
    </source>
</evidence>
<keyword evidence="6 8" id="KW-0418">Kinase</keyword>
<proteinExistence type="inferred from homology"/>
<evidence type="ECO:0000256" key="2">
    <source>
        <dbReference type="ARBA" id="ARBA00022605"/>
    </source>
</evidence>
<dbReference type="HAMAP" id="MF_00456">
    <property type="entry name" value="ProB"/>
    <property type="match status" value="1"/>
</dbReference>
<dbReference type="Pfam" id="PF00696">
    <property type="entry name" value="AA_kinase"/>
    <property type="match status" value="1"/>
</dbReference>
<feature type="binding site" evidence="8">
    <location>
        <begin position="173"/>
        <end position="174"/>
    </location>
    <ligand>
        <name>ATP</name>
        <dbReference type="ChEBI" id="CHEBI:30616"/>
    </ligand>
</feature>
<gene>
    <name evidence="8 10" type="primary">proB</name>
    <name evidence="10" type="ORF">H9X83_02890</name>
</gene>
<dbReference type="EMBL" id="JACSNV010000003">
    <property type="protein sequence ID" value="MBM6877106.1"/>
    <property type="molecule type" value="Genomic_DNA"/>
</dbReference>
<evidence type="ECO:0000259" key="9">
    <source>
        <dbReference type="Pfam" id="PF00696"/>
    </source>
</evidence>
<feature type="domain" description="Aspartate/glutamate/uridylate kinase" evidence="9">
    <location>
        <begin position="10"/>
        <end position="238"/>
    </location>
</feature>
<dbReference type="SUPFAM" id="SSF53633">
    <property type="entry name" value="Carbamate kinase-like"/>
    <property type="match status" value="1"/>
</dbReference>
<dbReference type="PANTHER" id="PTHR43654:SF1">
    <property type="entry name" value="ISOPENTENYL PHOSPHATE KINASE"/>
    <property type="match status" value="1"/>
</dbReference>
<dbReference type="InterPro" id="IPR011529">
    <property type="entry name" value="Glu_5kinase"/>
</dbReference>
<comment type="catalytic activity">
    <reaction evidence="8">
        <text>L-glutamate + ATP = L-glutamyl 5-phosphate + ADP</text>
        <dbReference type="Rhea" id="RHEA:14877"/>
        <dbReference type="ChEBI" id="CHEBI:29985"/>
        <dbReference type="ChEBI" id="CHEBI:30616"/>
        <dbReference type="ChEBI" id="CHEBI:58274"/>
        <dbReference type="ChEBI" id="CHEBI:456216"/>
        <dbReference type="EC" id="2.7.2.11"/>
    </reaction>
</comment>
<feature type="binding site" evidence="8">
    <location>
        <position position="54"/>
    </location>
    <ligand>
        <name>substrate</name>
    </ligand>
</feature>
<dbReference type="PROSITE" id="PS00902">
    <property type="entry name" value="GLUTAMATE_5_KINASE"/>
    <property type="match status" value="1"/>
</dbReference>
<comment type="caution">
    <text evidence="8">Lacks conserved residue(s) required for the propagation of feature annotation.</text>
</comment>
<evidence type="ECO:0000256" key="6">
    <source>
        <dbReference type="ARBA" id="ARBA00022777"/>
    </source>
</evidence>
<evidence type="ECO:0000256" key="4">
    <source>
        <dbReference type="ARBA" id="ARBA00022679"/>
    </source>
</evidence>
<feature type="binding site" evidence="8">
    <location>
        <position position="141"/>
    </location>
    <ligand>
        <name>substrate</name>
    </ligand>
</feature>